<dbReference type="InterPro" id="IPR051384">
    <property type="entry name" value="Mth_GPCR"/>
</dbReference>
<evidence type="ECO:0000256" key="4">
    <source>
        <dbReference type="ARBA" id="ARBA00023136"/>
    </source>
</evidence>
<protein>
    <recommendedName>
        <fullName evidence="6">G-protein coupled receptors family 2 profile 2 domain-containing protein</fullName>
    </recommendedName>
</protein>
<organism evidence="7">
    <name type="scientific">Graphocephala atropunctata</name>
    <dbReference type="NCBI Taxonomy" id="36148"/>
    <lineage>
        <taxon>Eukaryota</taxon>
        <taxon>Metazoa</taxon>
        <taxon>Ecdysozoa</taxon>
        <taxon>Arthropoda</taxon>
        <taxon>Hexapoda</taxon>
        <taxon>Insecta</taxon>
        <taxon>Pterygota</taxon>
        <taxon>Neoptera</taxon>
        <taxon>Paraneoptera</taxon>
        <taxon>Hemiptera</taxon>
        <taxon>Auchenorrhyncha</taxon>
        <taxon>Membracoidea</taxon>
        <taxon>Cicadellidae</taxon>
        <taxon>Cicadellinae</taxon>
        <taxon>Cicadellini</taxon>
        <taxon>Graphocephala</taxon>
    </lineage>
</organism>
<dbReference type="PANTHER" id="PTHR47154">
    <property type="entry name" value="G-PROTEIN COUPLED RECEPTOR MTH-RELATED"/>
    <property type="match status" value="1"/>
</dbReference>
<feature type="non-terminal residue" evidence="7">
    <location>
        <position position="1"/>
    </location>
</feature>
<dbReference type="GO" id="GO:0005886">
    <property type="term" value="C:plasma membrane"/>
    <property type="evidence" value="ECO:0007669"/>
    <property type="project" value="TreeGrafter"/>
</dbReference>
<dbReference type="InterPro" id="IPR000832">
    <property type="entry name" value="GPCR_2_secretin-like"/>
</dbReference>
<evidence type="ECO:0000256" key="5">
    <source>
        <dbReference type="SAM" id="Phobius"/>
    </source>
</evidence>
<feature type="transmembrane region" description="Helical" evidence="5">
    <location>
        <begin position="113"/>
        <end position="134"/>
    </location>
</feature>
<feature type="transmembrane region" description="Helical" evidence="5">
    <location>
        <begin position="38"/>
        <end position="57"/>
    </location>
</feature>
<dbReference type="AlphaFoldDB" id="A0A1B6KT72"/>
<dbReference type="Gene3D" id="1.20.1070.10">
    <property type="entry name" value="Rhodopsin 7-helix transmembrane proteins"/>
    <property type="match status" value="1"/>
</dbReference>
<keyword evidence="4 5" id="KW-0472">Membrane</keyword>
<sequence length="326" mass="37102">KFYLRGAGMFISVPCLLVTLIVYALLPQLNTLHGKSLMCYISCLTVGYLCLATLQVFETYIPMAICSTIGFVIQFSMLTSFFWLNVLCFDIWWVFSGLMPLRGSQQETERFKFLLYSLYAWGCPSVILAISLIMEFAPGIPVSAIRPEMGITICFFKEKDAKLLYFYLPIGVVVYLNVFMFITTALRFKSHSKSVKKLQRGDSRRHCQAKNSTTDLQRFSIYLKLFVVMGINWVFELFSSFTASPSIFWVIVDLSNGLQGVLILYMFVCKPPIVRQVRERLSSRSHSFSQDKSSGRTNYCASGRVPNVHRKVSQQSTASSCEDTEI</sequence>
<feature type="transmembrane region" description="Helical" evidence="5">
    <location>
        <begin position="165"/>
        <end position="188"/>
    </location>
</feature>
<dbReference type="InterPro" id="IPR017981">
    <property type="entry name" value="GPCR_2-like_7TM"/>
</dbReference>
<keyword evidence="2 5" id="KW-0812">Transmembrane</keyword>
<dbReference type="PROSITE" id="PS50261">
    <property type="entry name" value="G_PROTEIN_RECEP_F2_4"/>
    <property type="match status" value="1"/>
</dbReference>
<name>A0A1B6KT72_9HEMI</name>
<proteinExistence type="predicted"/>
<dbReference type="CDD" id="cd15039">
    <property type="entry name" value="7tmB3_Methuselah-like"/>
    <property type="match status" value="1"/>
</dbReference>
<evidence type="ECO:0000256" key="3">
    <source>
        <dbReference type="ARBA" id="ARBA00022989"/>
    </source>
</evidence>
<comment type="subcellular location">
    <subcellularLocation>
        <location evidence="1">Membrane</location>
        <topology evidence="1">Multi-pass membrane protein</topology>
    </subcellularLocation>
</comment>
<accession>A0A1B6KT72</accession>
<feature type="transmembrane region" description="Helical" evidence="5">
    <location>
        <begin position="69"/>
        <end position="93"/>
    </location>
</feature>
<feature type="transmembrane region" description="Helical" evidence="5">
    <location>
        <begin position="6"/>
        <end position="26"/>
    </location>
</feature>
<dbReference type="Pfam" id="PF00002">
    <property type="entry name" value="7tm_2"/>
    <property type="match status" value="1"/>
</dbReference>
<evidence type="ECO:0000256" key="1">
    <source>
        <dbReference type="ARBA" id="ARBA00004141"/>
    </source>
</evidence>
<evidence type="ECO:0000313" key="7">
    <source>
        <dbReference type="EMBL" id="JAT14444.1"/>
    </source>
</evidence>
<dbReference type="EMBL" id="GEBQ01025533">
    <property type="protein sequence ID" value="JAT14444.1"/>
    <property type="molecule type" value="Transcribed_RNA"/>
</dbReference>
<keyword evidence="3 5" id="KW-1133">Transmembrane helix</keyword>
<feature type="transmembrane region" description="Helical" evidence="5">
    <location>
        <begin position="221"/>
        <end position="241"/>
    </location>
</feature>
<feature type="transmembrane region" description="Helical" evidence="5">
    <location>
        <begin position="247"/>
        <end position="268"/>
    </location>
</feature>
<dbReference type="GO" id="GO:0008528">
    <property type="term" value="F:G protein-coupled peptide receptor activity"/>
    <property type="evidence" value="ECO:0007669"/>
    <property type="project" value="TreeGrafter"/>
</dbReference>
<evidence type="ECO:0000259" key="6">
    <source>
        <dbReference type="PROSITE" id="PS50261"/>
    </source>
</evidence>
<gene>
    <name evidence="7" type="ORF">g.49822</name>
</gene>
<evidence type="ECO:0000256" key="2">
    <source>
        <dbReference type="ARBA" id="ARBA00022692"/>
    </source>
</evidence>
<dbReference type="PANTHER" id="PTHR47154:SF2">
    <property type="entry name" value="G-PROTEIN COUPLED RECEPTOR MTH-RELATED"/>
    <property type="match status" value="1"/>
</dbReference>
<reference evidence="7" key="1">
    <citation type="submission" date="2015-11" db="EMBL/GenBank/DDBJ databases">
        <title>De novo transcriptome assembly of four potential Pierce s Disease insect vectors from Arizona vineyards.</title>
        <authorList>
            <person name="Tassone E.E."/>
        </authorList>
    </citation>
    <scope>NUCLEOTIDE SEQUENCE</scope>
</reference>
<feature type="domain" description="G-protein coupled receptors family 2 profile 2" evidence="6">
    <location>
        <begin position="1"/>
        <end position="271"/>
    </location>
</feature>
<dbReference type="GO" id="GO:0007166">
    <property type="term" value="P:cell surface receptor signaling pathway"/>
    <property type="evidence" value="ECO:0007669"/>
    <property type="project" value="InterPro"/>
</dbReference>